<dbReference type="Proteomes" id="UP000326924">
    <property type="component" value="Unassembled WGS sequence"/>
</dbReference>
<comment type="caution">
    <text evidence="2">The sequence shown here is derived from an EMBL/GenBank/DDBJ whole genome shotgun (WGS) entry which is preliminary data.</text>
</comment>
<dbReference type="EMBL" id="VXIS01000159">
    <property type="protein sequence ID" value="KAA8900057.1"/>
    <property type="molecule type" value="Genomic_DNA"/>
</dbReference>
<organism evidence="2 3">
    <name type="scientific">Sphaerosporella brunnea</name>
    <dbReference type="NCBI Taxonomy" id="1250544"/>
    <lineage>
        <taxon>Eukaryota</taxon>
        <taxon>Fungi</taxon>
        <taxon>Dikarya</taxon>
        <taxon>Ascomycota</taxon>
        <taxon>Pezizomycotina</taxon>
        <taxon>Pezizomycetes</taxon>
        <taxon>Pezizales</taxon>
        <taxon>Pyronemataceae</taxon>
        <taxon>Sphaerosporella</taxon>
    </lineage>
</organism>
<evidence type="ECO:0000256" key="1">
    <source>
        <dbReference type="SAM" id="MobiDB-lite"/>
    </source>
</evidence>
<feature type="region of interest" description="Disordered" evidence="1">
    <location>
        <begin position="1"/>
        <end position="80"/>
    </location>
</feature>
<sequence length="163" mass="18280">MSSYVKNRTLIDSYSGDFPPVDREDVRSMKQGILVDREDNSDTDSDASTVLSEPPLDECEPPATRAPRGSPPPKKRKRNRAAQTGVYIFFDVSGFKASFGVKWLTDIDKQPVENSDIQVKNARLRGRNGENDGLRKKRQDQAAQRAPVRCIDQFGGMIAEFVF</sequence>
<accession>A0A5J5EQZ3</accession>
<feature type="region of interest" description="Disordered" evidence="1">
    <location>
        <begin position="124"/>
        <end position="146"/>
    </location>
</feature>
<reference evidence="2 3" key="1">
    <citation type="submission" date="2019-09" db="EMBL/GenBank/DDBJ databases">
        <title>Draft genome of the ectomycorrhizal ascomycete Sphaerosporella brunnea.</title>
        <authorList>
            <consortium name="DOE Joint Genome Institute"/>
            <person name="Benucci G.M."/>
            <person name="Marozzi G."/>
            <person name="Antonielli L."/>
            <person name="Sanchez S."/>
            <person name="Marco P."/>
            <person name="Wang X."/>
            <person name="Falini L.B."/>
            <person name="Barry K."/>
            <person name="Haridas S."/>
            <person name="Lipzen A."/>
            <person name="Labutti K."/>
            <person name="Grigoriev I.V."/>
            <person name="Murat C."/>
            <person name="Martin F."/>
            <person name="Albertini E."/>
            <person name="Donnini D."/>
            <person name="Bonito G."/>
        </authorList>
    </citation>
    <scope>NUCLEOTIDE SEQUENCE [LARGE SCALE GENOMIC DNA]</scope>
    <source>
        <strain evidence="2 3">Sb_GMNB300</strain>
    </source>
</reference>
<protein>
    <submittedName>
        <fullName evidence="2">Uncharacterized protein</fullName>
    </submittedName>
</protein>
<dbReference type="AlphaFoldDB" id="A0A5J5EQZ3"/>
<gene>
    <name evidence="2" type="ORF">FN846DRAFT_892249</name>
</gene>
<name>A0A5J5EQZ3_9PEZI</name>
<feature type="compositionally biased region" description="Polar residues" evidence="1">
    <location>
        <begin position="1"/>
        <end position="12"/>
    </location>
</feature>
<proteinExistence type="predicted"/>
<dbReference type="InParanoid" id="A0A5J5EQZ3"/>
<evidence type="ECO:0000313" key="3">
    <source>
        <dbReference type="Proteomes" id="UP000326924"/>
    </source>
</evidence>
<evidence type="ECO:0000313" key="2">
    <source>
        <dbReference type="EMBL" id="KAA8900057.1"/>
    </source>
</evidence>
<keyword evidence="3" id="KW-1185">Reference proteome</keyword>